<reference evidence="2 3" key="1">
    <citation type="journal article" date="2012" name="Genome Biol.">
        <title>Sequencing three crocodilian genomes to illuminate the evolution of archosaurs and amniotes.</title>
        <authorList>
            <person name="St John J.A."/>
            <person name="Braun E.L."/>
            <person name="Isberg S.R."/>
            <person name="Miles L.G."/>
            <person name="Chong A.Y."/>
            <person name="Gongora J."/>
            <person name="Dalzell P."/>
            <person name="Moran C."/>
            <person name="Bed'hom B."/>
            <person name="Abzhanov A."/>
            <person name="Burgess S.C."/>
            <person name="Cooksey A.M."/>
            <person name="Castoe T.A."/>
            <person name="Crawford N.G."/>
            <person name="Densmore L.D."/>
            <person name="Drew J.C."/>
            <person name="Edwards S.V."/>
            <person name="Faircloth B.C."/>
            <person name="Fujita M.K."/>
            <person name="Greenwold M.J."/>
            <person name="Hoffmann F.G."/>
            <person name="Howard J.M."/>
            <person name="Iguchi T."/>
            <person name="Janes D.E."/>
            <person name="Khan S.Y."/>
            <person name="Kohno S."/>
            <person name="de Koning A.J."/>
            <person name="Lance S.L."/>
            <person name="McCarthy F.M."/>
            <person name="McCormack J.E."/>
            <person name="Merchant M.E."/>
            <person name="Peterson D.G."/>
            <person name="Pollock D.D."/>
            <person name="Pourmand N."/>
            <person name="Raney B.J."/>
            <person name="Roessler K.A."/>
            <person name="Sanford J.R."/>
            <person name="Sawyer R.H."/>
            <person name="Schmidt C.J."/>
            <person name="Triplett E.W."/>
            <person name="Tuberville T.D."/>
            <person name="Venegas-Anaya M."/>
            <person name="Howard J.T."/>
            <person name="Jarvis E.D."/>
            <person name="Guillette L.J.Jr."/>
            <person name="Glenn T.C."/>
            <person name="Green R.E."/>
            <person name="Ray D.A."/>
        </authorList>
    </citation>
    <scope>NUCLEOTIDE SEQUENCE [LARGE SCALE GENOMIC DNA]</scope>
    <source>
        <strain evidence="2">KSC_2009_1</strain>
    </source>
</reference>
<accession>A0A151P222</accession>
<evidence type="ECO:0000256" key="1">
    <source>
        <dbReference type="SAM" id="MobiDB-lite"/>
    </source>
</evidence>
<gene>
    <name evidence="2" type="ORF">Y1Q_0017459</name>
</gene>
<proteinExistence type="predicted"/>
<dbReference type="AlphaFoldDB" id="A0A151P222"/>
<keyword evidence="3" id="KW-1185">Reference proteome</keyword>
<dbReference type="EMBL" id="AKHW03001210">
    <property type="protein sequence ID" value="KYO43122.1"/>
    <property type="molecule type" value="Genomic_DNA"/>
</dbReference>
<evidence type="ECO:0000313" key="2">
    <source>
        <dbReference type="EMBL" id="KYO43122.1"/>
    </source>
</evidence>
<comment type="caution">
    <text evidence="2">The sequence shown here is derived from an EMBL/GenBank/DDBJ whole genome shotgun (WGS) entry which is preliminary data.</text>
</comment>
<feature type="region of interest" description="Disordered" evidence="1">
    <location>
        <begin position="15"/>
        <end position="37"/>
    </location>
</feature>
<organism evidence="2 3">
    <name type="scientific">Alligator mississippiensis</name>
    <name type="common">American alligator</name>
    <dbReference type="NCBI Taxonomy" id="8496"/>
    <lineage>
        <taxon>Eukaryota</taxon>
        <taxon>Metazoa</taxon>
        <taxon>Chordata</taxon>
        <taxon>Craniata</taxon>
        <taxon>Vertebrata</taxon>
        <taxon>Euteleostomi</taxon>
        <taxon>Archelosauria</taxon>
        <taxon>Archosauria</taxon>
        <taxon>Crocodylia</taxon>
        <taxon>Alligatoridae</taxon>
        <taxon>Alligatorinae</taxon>
        <taxon>Alligator</taxon>
    </lineage>
</organism>
<sequence>MLRCRGIKEQFSTLGGNGEWNPASMNEEETNSRCGVPSSSLTLSASDEVKQDYCLDSEHFLIVWITFSRHLNMTFK</sequence>
<dbReference type="Proteomes" id="UP000050525">
    <property type="component" value="Unassembled WGS sequence"/>
</dbReference>
<evidence type="ECO:0000313" key="3">
    <source>
        <dbReference type="Proteomes" id="UP000050525"/>
    </source>
</evidence>
<name>A0A151P222_ALLMI</name>
<protein>
    <submittedName>
        <fullName evidence="2">Uncharacterized protein</fullName>
    </submittedName>
</protein>